<feature type="non-terminal residue" evidence="3">
    <location>
        <position position="647"/>
    </location>
</feature>
<dbReference type="PANTHER" id="PTHR33331:SF13">
    <property type="entry name" value="COILED-COIL DOMAIN CONTAINING 162"/>
    <property type="match status" value="1"/>
</dbReference>
<dbReference type="InterPro" id="IPR029376">
    <property type="entry name" value="DUF4549"/>
</dbReference>
<organism evidence="2 3">
    <name type="scientific">Erinaceus europaeus</name>
    <name type="common">Western European hedgehog</name>
    <dbReference type="NCBI Taxonomy" id="9365"/>
    <lineage>
        <taxon>Eukaryota</taxon>
        <taxon>Metazoa</taxon>
        <taxon>Chordata</taxon>
        <taxon>Craniata</taxon>
        <taxon>Vertebrata</taxon>
        <taxon>Euteleostomi</taxon>
        <taxon>Mammalia</taxon>
        <taxon>Eutheria</taxon>
        <taxon>Laurasiatheria</taxon>
        <taxon>Eulipotyphla</taxon>
        <taxon>Erinaceidae</taxon>
        <taxon>Erinaceinae</taxon>
        <taxon>Erinaceus</taxon>
    </lineage>
</organism>
<sequence length="647" mass="73666">MQLLVQLFNCLHNLKGHCQVANIFHNNALTFAEGNKNEFCRAPAVCRMEQIDYSGTGKHSFQVQTMDKIYQLASTERVQLLEKELAVQLAELKSEIEGQGSLLGAAGRYSSVRIPKDIAYFRRERELTLKKTLQVAESKPLVVQADVLQRELESCLRREYSPENLPLLLLQHYTERTAQLAQSKYLHMLRWKRFCQNSKIMEQLYPLYKKQIAYVLQEYDDALQRAERLSTARENFLVGKSNPPNLVTQQDLTIYTKWLVCHLHSLKMIHHYLQALQYLPISKVLSAAVNEALEAGQENEKVCVGGISDVQGSASRISKETSSSGPMRTEVTFVLPQHTTETKDLMPQLQVLLAHFNIPSEAAEPGDAAREMELLSLVSQKFQSIFLEQQRMQTFPDYDAGISKAESVGLAGPTMAFKKRANWISIIQIKPKCDPWQKKLLTKLKEQRRVDALMQLQAKFLKISSPERVMEVLQDHAARTVTLNPSHPHCAQDLHQCSYDQIWENIYSNISLYQNVNMKEDGHPVEQNENDPAQYSYSRTSQLLGLDDGTEPSDRDPVLMKGTYLSFLYLRHLRIRELQRICLGILNYFRSIERTLTINTAGLTLVAGNLVPTIEESSWVNMTRGGMGTLQGLGAHHYVHGTPVEHK</sequence>
<feature type="domain" description="DUF4549" evidence="1">
    <location>
        <begin position="70"/>
        <end position="209"/>
    </location>
</feature>
<name>A0ABM3WTS0_ERIEU</name>
<proteinExistence type="predicted"/>
<dbReference type="PANTHER" id="PTHR33331">
    <property type="entry name" value="COILED-COIL DOMAIN-CONTAINING PROTEIN 162"/>
    <property type="match status" value="1"/>
</dbReference>
<dbReference type="InterPro" id="IPR040401">
    <property type="entry name" value="CCDC162"/>
</dbReference>
<gene>
    <name evidence="3" type="primary">LOC132536327</name>
</gene>
<dbReference type="Pfam" id="PF15082">
    <property type="entry name" value="DUF4549"/>
    <property type="match status" value="1"/>
</dbReference>
<evidence type="ECO:0000313" key="2">
    <source>
        <dbReference type="Proteomes" id="UP001652624"/>
    </source>
</evidence>
<evidence type="ECO:0000313" key="3">
    <source>
        <dbReference type="RefSeq" id="XP_060039957.1"/>
    </source>
</evidence>
<dbReference type="RefSeq" id="XP_060039957.1">
    <property type="nucleotide sequence ID" value="XM_060183974.1"/>
</dbReference>
<reference evidence="3" key="1">
    <citation type="submission" date="2025-08" db="UniProtKB">
        <authorList>
            <consortium name="RefSeq"/>
        </authorList>
    </citation>
    <scope>IDENTIFICATION</scope>
</reference>
<dbReference type="Proteomes" id="UP001652624">
    <property type="component" value="Unplaced"/>
</dbReference>
<protein>
    <recommendedName>
        <fullName evidence="1">DUF4549 domain-containing protein</fullName>
    </recommendedName>
</protein>
<keyword evidence="2" id="KW-1185">Reference proteome</keyword>
<evidence type="ECO:0000259" key="1">
    <source>
        <dbReference type="Pfam" id="PF15082"/>
    </source>
</evidence>
<dbReference type="GeneID" id="132536327"/>
<accession>A0ABM3WTS0</accession>